<dbReference type="InterPro" id="IPR001650">
    <property type="entry name" value="Helicase_C-like"/>
</dbReference>
<dbReference type="Pfam" id="PF00270">
    <property type="entry name" value="DEAD"/>
    <property type="match status" value="1"/>
</dbReference>
<evidence type="ECO:0000256" key="4">
    <source>
        <dbReference type="ARBA" id="ARBA00022840"/>
    </source>
</evidence>
<feature type="domain" description="Helicase C-terminal" evidence="10">
    <location>
        <begin position="232"/>
        <end position="376"/>
    </location>
</feature>
<reference evidence="12 13" key="1">
    <citation type="journal article" date="2016" name="Nat. Commun.">
        <title>Thousands of microbial genomes shed light on interconnected biogeochemical processes in an aquifer system.</title>
        <authorList>
            <person name="Anantharaman K."/>
            <person name="Brown C.T."/>
            <person name="Hug L.A."/>
            <person name="Sharon I."/>
            <person name="Castelle C.J."/>
            <person name="Probst A.J."/>
            <person name="Thomas B.C."/>
            <person name="Singh A."/>
            <person name="Wilkins M.J."/>
            <person name="Karaoz U."/>
            <person name="Brodie E.L."/>
            <person name="Williams K.H."/>
            <person name="Hubbard S.S."/>
            <person name="Banfield J.F."/>
        </authorList>
    </citation>
    <scope>NUCLEOTIDE SEQUENCE [LARGE SCALE GENOMIC DNA]</scope>
</reference>
<comment type="caution">
    <text evidence="12">The sequence shown here is derived from an EMBL/GenBank/DDBJ whole genome shotgun (WGS) entry which is preliminary data.</text>
</comment>
<dbReference type="InterPro" id="IPR012677">
    <property type="entry name" value="Nucleotide-bd_a/b_plait_sf"/>
</dbReference>
<dbReference type="InterPro" id="IPR000629">
    <property type="entry name" value="RNA-helicase_DEAD-box_CS"/>
</dbReference>
<organism evidence="12 13">
    <name type="scientific">Candidatus Falkowbacteria bacterium RBG_13_39_14</name>
    <dbReference type="NCBI Taxonomy" id="1797985"/>
    <lineage>
        <taxon>Bacteria</taxon>
        <taxon>Candidatus Falkowiibacteriota</taxon>
    </lineage>
</organism>
<dbReference type="STRING" id="1797985.A2Y83_03790"/>
<evidence type="ECO:0000256" key="1">
    <source>
        <dbReference type="ARBA" id="ARBA00022741"/>
    </source>
</evidence>
<feature type="short sequence motif" description="Q motif" evidence="6">
    <location>
        <begin position="2"/>
        <end position="30"/>
    </location>
</feature>
<proteinExistence type="inferred from homology"/>
<evidence type="ECO:0000259" key="10">
    <source>
        <dbReference type="PROSITE" id="PS51194"/>
    </source>
</evidence>
<evidence type="ECO:0000256" key="8">
    <source>
        <dbReference type="SAM" id="MobiDB-lite"/>
    </source>
</evidence>
<dbReference type="PROSITE" id="PS00039">
    <property type="entry name" value="DEAD_ATP_HELICASE"/>
    <property type="match status" value="1"/>
</dbReference>
<dbReference type="Proteomes" id="UP000178323">
    <property type="component" value="Unassembled WGS sequence"/>
</dbReference>
<evidence type="ECO:0000256" key="2">
    <source>
        <dbReference type="ARBA" id="ARBA00022801"/>
    </source>
</evidence>
<dbReference type="PANTHER" id="PTHR47959">
    <property type="entry name" value="ATP-DEPENDENT RNA HELICASE RHLE-RELATED"/>
    <property type="match status" value="1"/>
</dbReference>
<dbReference type="GO" id="GO:0005524">
    <property type="term" value="F:ATP binding"/>
    <property type="evidence" value="ECO:0007669"/>
    <property type="project" value="UniProtKB-KW"/>
</dbReference>
<protein>
    <recommendedName>
        <fullName evidence="14">DEAD/DEAH box helicase</fullName>
    </recommendedName>
</protein>
<dbReference type="GO" id="GO:0016787">
    <property type="term" value="F:hydrolase activity"/>
    <property type="evidence" value="ECO:0007669"/>
    <property type="project" value="UniProtKB-KW"/>
</dbReference>
<keyword evidence="3 7" id="KW-0347">Helicase</keyword>
<evidence type="ECO:0000259" key="11">
    <source>
        <dbReference type="PROSITE" id="PS51195"/>
    </source>
</evidence>
<dbReference type="InterPro" id="IPR014014">
    <property type="entry name" value="RNA_helicase_DEAD_Q_motif"/>
</dbReference>
<feature type="compositionally biased region" description="Basic and acidic residues" evidence="8">
    <location>
        <begin position="554"/>
        <end position="565"/>
    </location>
</feature>
<dbReference type="InterPro" id="IPR014001">
    <property type="entry name" value="Helicase_ATP-bd"/>
</dbReference>
<evidence type="ECO:0000256" key="6">
    <source>
        <dbReference type="PROSITE-ProRule" id="PRU00552"/>
    </source>
</evidence>
<keyword evidence="4 7" id="KW-0067">ATP-binding</keyword>
<feature type="compositionally biased region" description="Basic residues" evidence="8">
    <location>
        <begin position="541"/>
        <end position="553"/>
    </location>
</feature>
<dbReference type="CDD" id="cd00268">
    <property type="entry name" value="DEADc"/>
    <property type="match status" value="1"/>
</dbReference>
<dbReference type="InterPro" id="IPR044742">
    <property type="entry name" value="DEAD/DEAH_RhlB"/>
</dbReference>
<dbReference type="Pfam" id="PF03880">
    <property type="entry name" value="DbpA"/>
    <property type="match status" value="1"/>
</dbReference>
<gene>
    <name evidence="12" type="ORF">A2Y83_03790</name>
</gene>
<keyword evidence="2 7" id="KW-0378">Hydrolase</keyword>
<evidence type="ECO:0000313" key="12">
    <source>
        <dbReference type="EMBL" id="OGF22738.1"/>
    </source>
</evidence>
<dbReference type="GO" id="GO:0005829">
    <property type="term" value="C:cytosol"/>
    <property type="evidence" value="ECO:0007669"/>
    <property type="project" value="TreeGrafter"/>
</dbReference>
<dbReference type="PROSITE" id="PS51194">
    <property type="entry name" value="HELICASE_CTER"/>
    <property type="match status" value="1"/>
</dbReference>
<evidence type="ECO:0000313" key="13">
    <source>
        <dbReference type="Proteomes" id="UP000178323"/>
    </source>
</evidence>
<dbReference type="PROSITE" id="PS51195">
    <property type="entry name" value="Q_MOTIF"/>
    <property type="match status" value="1"/>
</dbReference>
<keyword evidence="1 7" id="KW-0547">Nucleotide-binding</keyword>
<comment type="similarity">
    <text evidence="5 7">Belongs to the DEAD box helicase family.</text>
</comment>
<dbReference type="SMART" id="SM00490">
    <property type="entry name" value="HELICc"/>
    <property type="match status" value="1"/>
</dbReference>
<sequence length="565" mass="64382">MATFKELGLNSEIMRSLDDLGFTEPTAIQEQAIPFLLKEKKDLIALAQTGTGKTAAFSLPILNQIKADNKELQAIALCPTRELCLQISQDIRKFAKHSKGVSVTPVYGGERMDVQISALRRGTDIIVGTPGRVHDLIRRKFLCLKTVRWVVLDEADEMLKMGFKDDMDVILGETPSSRQTLLFSATMSGSVHSISSRYMKDAWEISIGEKNAGADNVSHEYYVVHIKDRFEALKRILDYLPGVYGILFCRTKRETQEISDRLRDARYDAEALHGDITQSARTKIMDRFKRKQIKLLVATDVAARGIDVNNLSHVINYNLPDQNEAYTHRSGRTGRAQNSGVAISIVGQRDIRAIREIEYIIGKKIERKNIPSGKDICKKQIEIFLEEVVTADMEKFGDEEYFKKAAEKFKKIKKEDLIKHFIAHKFNPLLDECGNTGDLNCEVRDFRAKKETGDNANLKINFGRRHGFDIKGLFALFNSDKNLKYIRIGRINLMRECTIFSVERQCAERLAQYLQGKSFRGGKIDISMTDEQLGYSEMRSGVRHGRGKRRNGRGSREYGRRYFKK</sequence>
<name>A0A1F5S7M0_9BACT</name>
<dbReference type="PANTHER" id="PTHR47959:SF13">
    <property type="entry name" value="ATP-DEPENDENT RNA HELICASE RHLE"/>
    <property type="match status" value="1"/>
</dbReference>
<evidence type="ECO:0000256" key="7">
    <source>
        <dbReference type="RuleBase" id="RU000492"/>
    </source>
</evidence>
<feature type="region of interest" description="Disordered" evidence="8">
    <location>
        <begin position="540"/>
        <end position="565"/>
    </location>
</feature>
<evidence type="ECO:0000256" key="5">
    <source>
        <dbReference type="ARBA" id="ARBA00038437"/>
    </source>
</evidence>
<dbReference type="CDD" id="cd18787">
    <property type="entry name" value="SF2_C_DEAD"/>
    <property type="match status" value="1"/>
</dbReference>
<dbReference type="InterPro" id="IPR011545">
    <property type="entry name" value="DEAD/DEAH_box_helicase_dom"/>
</dbReference>
<evidence type="ECO:0000259" key="9">
    <source>
        <dbReference type="PROSITE" id="PS51192"/>
    </source>
</evidence>
<dbReference type="Gene3D" id="3.30.70.330">
    <property type="match status" value="1"/>
</dbReference>
<dbReference type="Gene3D" id="3.40.50.300">
    <property type="entry name" value="P-loop containing nucleotide triphosphate hydrolases"/>
    <property type="match status" value="2"/>
</dbReference>
<dbReference type="SMART" id="SM00487">
    <property type="entry name" value="DEXDc"/>
    <property type="match status" value="1"/>
</dbReference>
<dbReference type="InterPro" id="IPR027417">
    <property type="entry name" value="P-loop_NTPase"/>
</dbReference>
<feature type="domain" description="Helicase ATP-binding" evidence="9">
    <location>
        <begin position="34"/>
        <end position="205"/>
    </location>
</feature>
<accession>A0A1F5S7M0</accession>
<dbReference type="SUPFAM" id="SSF52540">
    <property type="entry name" value="P-loop containing nucleoside triphosphate hydrolases"/>
    <property type="match status" value="1"/>
</dbReference>
<dbReference type="AlphaFoldDB" id="A0A1F5S7M0"/>
<dbReference type="Pfam" id="PF00271">
    <property type="entry name" value="Helicase_C"/>
    <property type="match status" value="1"/>
</dbReference>
<dbReference type="EMBL" id="MFFS01000014">
    <property type="protein sequence ID" value="OGF22738.1"/>
    <property type="molecule type" value="Genomic_DNA"/>
</dbReference>
<dbReference type="InterPro" id="IPR050079">
    <property type="entry name" value="DEAD_box_RNA_helicase"/>
</dbReference>
<dbReference type="GO" id="GO:0003724">
    <property type="term" value="F:RNA helicase activity"/>
    <property type="evidence" value="ECO:0007669"/>
    <property type="project" value="InterPro"/>
</dbReference>
<evidence type="ECO:0008006" key="14">
    <source>
        <dbReference type="Google" id="ProtNLM"/>
    </source>
</evidence>
<feature type="domain" description="DEAD-box RNA helicase Q" evidence="11">
    <location>
        <begin position="2"/>
        <end position="30"/>
    </location>
</feature>
<dbReference type="InterPro" id="IPR005580">
    <property type="entry name" value="DbpA/CsdA_RNA-bd_dom"/>
</dbReference>
<dbReference type="PROSITE" id="PS51192">
    <property type="entry name" value="HELICASE_ATP_BIND_1"/>
    <property type="match status" value="1"/>
</dbReference>
<evidence type="ECO:0000256" key="3">
    <source>
        <dbReference type="ARBA" id="ARBA00022806"/>
    </source>
</evidence>
<dbReference type="GO" id="GO:0003676">
    <property type="term" value="F:nucleic acid binding"/>
    <property type="evidence" value="ECO:0007669"/>
    <property type="project" value="InterPro"/>
</dbReference>